<keyword evidence="11" id="KW-0934">Plastid</keyword>
<evidence type="ECO:0000256" key="2">
    <source>
        <dbReference type="ARBA" id="ARBA00010254"/>
    </source>
</evidence>
<evidence type="ECO:0000256" key="10">
    <source>
        <dbReference type="RuleBase" id="RU003872"/>
    </source>
</evidence>
<dbReference type="AlphaFoldDB" id="A0A0G4KBQ8"/>
<evidence type="ECO:0000256" key="3">
    <source>
        <dbReference type="ARBA" id="ARBA00011458"/>
    </source>
</evidence>
<dbReference type="HAMAP" id="MF_01345_B">
    <property type="entry name" value="Ribosomal_uS17_B"/>
    <property type="match status" value="1"/>
</dbReference>
<gene>
    <name evidence="11" type="primary">rps17</name>
</gene>
<evidence type="ECO:0000256" key="5">
    <source>
        <dbReference type="ARBA" id="ARBA00022884"/>
    </source>
</evidence>
<comment type="subunit">
    <text evidence="3">Part of the 30S ribosomal subunit.</text>
</comment>
<keyword evidence="4" id="KW-0699">rRNA-binding</keyword>
<evidence type="ECO:0000256" key="8">
    <source>
        <dbReference type="ARBA" id="ARBA00035251"/>
    </source>
</evidence>
<dbReference type="PANTHER" id="PTHR10744:SF1">
    <property type="entry name" value="SMALL RIBOSOMAL SUBUNIT PROTEIN US17M"/>
    <property type="match status" value="1"/>
</dbReference>
<dbReference type="InterPro" id="IPR000266">
    <property type="entry name" value="Ribosomal_uS17"/>
</dbReference>
<dbReference type="GO" id="GO:0003735">
    <property type="term" value="F:structural constituent of ribosome"/>
    <property type="evidence" value="ECO:0007669"/>
    <property type="project" value="InterPro"/>
</dbReference>
<dbReference type="GO" id="GO:0006412">
    <property type="term" value="P:translation"/>
    <property type="evidence" value="ECO:0007669"/>
    <property type="project" value="InterPro"/>
</dbReference>
<dbReference type="SUPFAM" id="SSF50249">
    <property type="entry name" value="Nucleic acid-binding proteins"/>
    <property type="match status" value="1"/>
</dbReference>
<dbReference type="Proteomes" id="UP000307987">
    <property type="component" value="Plastid JFC0032_plastid"/>
</dbReference>
<evidence type="ECO:0000256" key="7">
    <source>
        <dbReference type="ARBA" id="ARBA00023274"/>
    </source>
</evidence>
<dbReference type="NCBIfam" id="NF004123">
    <property type="entry name" value="PRK05610.1"/>
    <property type="match status" value="1"/>
</dbReference>
<accession>A0A0G4KBQ8</accession>
<dbReference type="NCBIfam" id="TIGR03635">
    <property type="entry name" value="uS17_bact"/>
    <property type="match status" value="1"/>
</dbReference>
<evidence type="ECO:0000313" key="12">
    <source>
        <dbReference type="Proteomes" id="UP000307987"/>
    </source>
</evidence>
<dbReference type="Pfam" id="PF00366">
    <property type="entry name" value="Ribosomal_S17"/>
    <property type="match status" value="1"/>
</dbReference>
<evidence type="ECO:0000256" key="1">
    <source>
        <dbReference type="ARBA" id="ARBA00002932"/>
    </source>
</evidence>
<dbReference type="InterPro" id="IPR019984">
    <property type="entry name" value="Ribosomal_uS17_bact/chlr"/>
</dbReference>
<proteinExistence type="inferred from homology"/>
<dbReference type="PRINTS" id="PR00973">
    <property type="entry name" value="RIBOSOMALS17"/>
</dbReference>
<dbReference type="PANTHER" id="PTHR10744">
    <property type="entry name" value="40S RIBOSOMAL PROTEIN S11 FAMILY MEMBER"/>
    <property type="match status" value="1"/>
</dbReference>
<geneLocation type="plastid" evidence="11"/>
<name>A0A0G4KBQ8_9FLOR</name>
<keyword evidence="6 10" id="KW-0689">Ribosomal protein</keyword>
<evidence type="ECO:0000256" key="9">
    <source>
        <dbReference type="ARBA" id="ARBA00035308"/>
    </source>
</evidence>
<evidence type="ECO:0000256" key="4">
    <source>
        <dbReference type="ARBA" id="ARBA00022730"/>
    </source>
</evidence>
<dbReference type="PROSITE" id="PS00056">
    <property type="entry name" value="RIBOSOMAL_S17"/>
    <property type="match status" value="1"/>
</dbReference>
<dbReference type="EMBL" id="LN833431">
    <property type="protein sequence ID" value="CRF40164.1"/>
    <property type="molecule type" value="Genomic_DNA"/>
</dbReference>
<evidence type="ECO:0000313" key="11">
    <source>
        <dbReference type="EMBL" id="CRF40164.1"/>
    </source>
</evidence>
<dbReference type="Gene3D" id="2.40.50.140">
    <property type="entry name" value="Nucleic acid-binding proteins"/>
    <property type="match status" value="1"/>
</dbReference>
<comment type="function">
    <text evidence="1">One of the primary rRNA binding proteins, it binds specifically to the 5'-end of 16S ribosomal RNA.</text>
</comment>
<comment type="similarity">
    <text evidence="2 10">Belongs to the universal ribosomal protein uS17 family.</text>
</comment>
<dbReference type="CDD" id="cd00364">
    <property type="entry name" value="Ribosomal_uS17"/>
    <property type="match status" value="1"/>
</dbReference>
<reference evidence="12" key="1">
    <citation type="journal article" date="2017" name="BMC Genomics">
        <title>Complete chloroplast genome of Gracilaria firma (Gracilariaceae, Rhodophyta), with discussion on the use of chloroplast phylogenomics in the subclass Rhodymeniophycidae.</title>
        <authorList>
            <person name="Ng P.K."/>
            <person name="Lin S.M."/>
            <person name="Lim P.E."/>
            <person name="Liu L.C."/>
            <person name="Chen C.M."/>
            <person name="Pai T.W."/>
        </authorList>
    </citation>
    <scope>NUCLEOTIDE SEQUENCE [LARGE SCALE GENOMIC DNA]</scope>
</reference>
<evidence type="ECO:0000256" key="6">
    <source>
        <dbReference type="ARBA" id="ARBA00022980"/>
    </source>
</evidence>
<dbReference type="GO" id="GO:0019843">
    <property type="term" value="F:rRNA binding"/>
    <property type="evidence" value="ECO:0007669"/>
    <property type="project" value="UniProtKB-KW"/>
</dbReference>
<keyword evidence="7 10" id="KW-0687">Ribonucleoprotein</keyword>
<organism evidence="11 12">
    <name type="scientific">Laurencia snackeyi</name>
    <dbReference type="NCBI Taxonomy" id="1858662"/>
    <lineage>
        <taxon>Eukaryota</taxon>
        <taxon>Rhodophyta</taxon>
        <taxon>Florideophyceae</taxon>
        <taxon>Rhodymeniophycidae</taxon>
        <taxon>Ceramiales</taxon>
        <taxon>Rhodomelaceae</taxon>
        <taxon>Laurencieae</taxon>
        <taxon>Laurencia</taxon>
    </lineage>
</organism>
<protein>
    <recommendedName>
        <fullName evidence="8">Small ribosomal subunit protein uS17c</fullName>
    </recommendedName>
    <alternativeName>
        <fullName evidence="9">30S ribosomal protein S17, chloroplastic</fullName>
    </alternativeName>
</protein>
<dbReference type="InterPro" id="IPR012340">
    <property type="entry name" value="NA-bd_OB-fold"/>
</dbReference>
<dbReference type="InterPro" id="IPR019979">
    <property type="entry name" value="Ribosomal_uS17_CS"/>
</dbReference>
<dbReference type="GO" id="GO:0022627">
    <property type="term" value="C:cytosolic small ribosomal subunit"/>
    <property type="evidence" value="ECO:0007669"/>
    <property type="project" value="TreeGrafter"/>
</dbReference>
<sequence>MPKKETIGIVVSNKMDRTAIVIETKPTAHKKYRKIVSKTNRYYVDDPNNECRVGDKVQIEETRPLSKNKRWKITQLITQ</sequence>
<keyword evidence="5" id="KW-0694">RNA-binding</keyword>